<dbReference type="PANTHER" id="PTHR48207">
    <property type="entry name" value="SUCCINATE--HYDROXYMETHYLGLUTARATE COA-TRANSFERASE"/>
    <property type="match status" value="1"/>
</dbReference>
<dbReference type="InterPro" id="IPR050483">
    <property type="entry name" value="CoA-transferase_III_domain"/>
</dbReference>
<comment type="caution">
    <text evidence="2">The sequence shown here is derived from an EMBL/GenBank/DDBJ whole genome shotgun (WGS) entry which is preliminary data.</text>
</comment>
<dbReference type="InterPro" id="IPR023606">
    <property type="entry name" value="CoA-Trfase_III_dom_1_sf"/>
</dbReference>
<dbReference type="GO" id="GO:0008410">
    <property type="term" value="F:CoA-transferase activity"/>
    <property type="evidence" value="ECO:0007669"/>
    <property type="project" value="TreeGrafter"/>
</dbReference>
<evidence type="ECO:0000313" key="2">
    <source>
        <dbReference type="EMBL" id="TKV81672.1"/>
    </source>
</evidence>
<dbReference type="EMBL" id="SZZP01000006">
    <property type="protein sequence ID" value="TKV81672.1"/>
    <property type="molecule type" value="Genomic_DNA"/>
</dbReference>
<evidence type="ECO:0000313" key="3">
    <source>
        <dbReference type="Proteomes" id="UP000305095"/>
    </source>
</evidence>
<dbReference type="Gene3D" id="3.40.50.10540">
    <property type="entry name" value="Crotonobetainyl-coa:carnitine coa-transferase, domain 1"/>
    <property type="match status" value="1"/>
</dbReference>
<dbReference type="Gene3D" id="3.30.1540.10">
    <property type="entry name" value="formyl-coa transferase, domain 3"/>
    <property type="match status" value="1"/>
</dbReference>
<dbReference type="PANTHER" id="PTHR48207:SF3">
    <property type="entry name" value="SUCCINATE--HYDROXYMETHYLGLUTARATE COA-TRANSFERASE"/>
    <property type="match status" value="1"/>
</dbReference>
<sequence length="417" mass="44638">MRSSDREPLSGIRVLDLCRVVSGPFATMQLGDLGADIVKIEDPGQGDESRRYGPPFIGGESAYFLSVNRNKRSCAIDLKSPAGRDAVLDLASVADVVIENFRPGTLDKWGLGFDALRARKGDIILCSISGFGRTGADAARPGYDLILQGESGVMDITGDPDGPPTKVGTSIADLVTGLYASHSVLAALMRKSRTGEGGRVDVSMLDAMASLLTFNAGMYFASGQSPKRRGNVHPTISPYEPFETSDGWINVGVANDKFWAAFCGVVGRPELREDVRFATAPKRAASRNELVAILSPIFARRSRADWLQALGAAGIPCGAIKSVGEVCETPQLTQRGMVQTISHPAAGDVKFIARPTRFGDEPPAPSTPPPMLGEHTSEVFAEWLGWSDDQLGRFADEGAFGRGTRIARIDIRFHTLA</sequence>
<name>A0A4U6S689_BRAEL</name>
<gene>
    <name evidence="2" type="ORF">FDV58_12490</name>
</gene>
<evidence type="ECO:0000256" key="1">
    <source>
        <dbReference type="ARBA" id="ARBA00022679"/>
    </source>
</evidence>
<keyword evidence="1 2" id="KW-0808">Transferase</keyword>
<dbReference type="AlphaFoldDB" id="A0A4U6S689"/>
<accession>A0A4U6S689</accession>
<reference evidence="2 3" key="1">
    <citation type="submission" date="2019-05" db="EMBL/GenBank/DDBJ databases">
        <title>Draft Genome of Bradyrhizobium elkanii strain SEMIA 938, Used in Commercial Inoculants for Lupinus spp. in Brazil.</title>
        <authorList>
            <person name="Hungria M."/>
            <person name="Delamuta J.R.M."/>
            <person name="Ribeiro R.A."/>
            <person name="Nogueira M.A."/>
        </authorList>
    </citation>
    <scope>NUCLEOTIDE SEQUENCE [LARGE SCALE GENOMIC DNA]</scope>
    <source>
        <strain evidence="2 3">Semia 938</strain>
    </source>
</reference>
<organism evidence="2 3">
    <name type="scientific">Bradyrhizobium elkanii</name>
    <dbReference type="NCBI Taxonomy" id="29448"/>
    <lineage>
        <taxon>Bacteria</taxon>
        <taxon>Pseudomonadati</taxon>
        <taxon>Pseudomonadota</taxon>
        <taxon>Alphaproteobacteria</taxon>
        <taxon>Hyphomicrobiales</taxon>
        <taxon>Nitrobacteraceae</taxon>
        <taxon>Bradyrhizobium</taxon>
    </lineage>
</organism>
<proteinExistence type="predicted"/>
<dbReference type="InterPro" id="IPR044855">
    <property type="entry name" value="CoA-Trfase_III_dom3_sf"/>
</dbReference>
<dbReference type="InterPro" id="IPR003673">
    <property type="entry name" value="CoA-Trfase_fam_III"/>
</dbReference>
<dbReference type="Pfam" id="PF02515">
    <property type="entry name" value="CoA_transf_3"/>
    <property type="match status" value="1"/>
</dbReference>
<dbReference type="SUPFAM" id="SSF89796">
    <property type="entry name" value="CoA-transferase family III (CaiB/BaiF)"/>
    <property type="match status" value="1"/>
</dbReference>
<protein>
    <submittedName>
        <fullName evidence="2">CoA transferase</fullName>
    </submittedName>
</protein>
<dbReference type="Proteomes" id="UP000305095">
    <property type="component" value="Unassembled WGS sequence"/>
</dbReference>
<dbReference type="RefSeq" id="WP_137478491.1">
    <property type="nucleotide sequence ID" value="NZ_SZZP01000006.1"/>
</dbReference>